<keyword evidence="2" id="KW-0645">Protease</keyword>
<dbReference type="InterPro" id="IPR038765">
    <property type="entry name" value="Papain-like_cys_pep_sf"/>
</dbReference>
<keyword evidence="3 9" id="KW-0378">Hydrolase</keyword>
<sequence>MRAGAGLALTLVVAGALLVVPTAGAQNEVPADPGDLRVEAGVAPGTGAGDPRPGEAFADPQVADLQRTATDVQAELGELAGRVEAAEAELGTATAQLQHATAERLEAEAQLNAIRGEADQFAKSVFTSLGRPDNVRLLFSATNASDLLNGKSMVDHLRAGQDARLGSALDRQRRAVEAEGAAAGAEKTAAERKTELDSRTGDAANRADAVSSELRGPIDAANAAVVEQQKAQRDRNSQTASNWKAYTDRLAAAGIRPPTAAALADPARLPAGLRPLMGSGGPQAGVAESSVDGQRILVLPKETIDAVTAGIGALGKPYVPEDGGEGPVAYSCDGLVRSVFSGAGLPLPAAAGEQMAAGKPVPLADAQPGDLVFVGPAKYGVQSVGVVLDGRTMLAADARLAGVVVADMPAGDSVLGVARPALGQRPAAEVPQRGENELTWRCGGVEVPPAAPGTDQAAGAWGGFPNGLIPAGALCPVGIGAHVLRCDAAQTFAALSEAFAGTFGRPLCVTDSYRTFAGQVDLYRRKPALAAVPGTSNHGWGLAVDMCGGVQSFGTPEYGWLAANARSFGWVNPGWAQPGRGREEPWHWEFAGR</sequence>
<dbReference type="RefSeq" id="WP_209669214.1">
    <property type="nucleotide sequence ID" value="NZ_JAGGMS010000001.1"/>
</dbReference>
<dbReference type="GO" id="GO:0016787">
    <property type="term" value="F:hydrolase activity"/>
    <property type="evidence" value="ECO:0007669"/>
    <property type="project" value="UniProtKB-KW"/>
</dbReference>
<dbReference type="Gene3D" id="3.90.1720.10">
    <property type="entry name" value="endopeptidase domain like (from Nostoc punctiforme)"/>
    <property type="match status" value="1"/>
</dbReference>
<feature type="signal peptide" evidence="7">
    <location>
        <begin position="1"/>
        <end position="25"/>
    </location>
</feature>
<evidence type="ECO:0000256" key="6">
    <source>
        <dbReference type="SAM" id="MobiDB-lite"/>
    </source>
</evidence>
<dbReference type="Pfam" id="PF00877">
    <property type="entry name" value="NLPC_P60"/>
    <property type="match status" value="1"/>
</dbReference>
<protein>
    <submittedName>
        <fullName evidence="9">Cell wall-associated NlpC family hydrolase</fullName>
    </submittedName>
</protein>
<feature type="domain" description="NlpC/P60" evidence="8">
    <location>
        <begin position="297"/>
        <end position="427"/>
    </location>
</feature>
<evidence type="ECO:0000259" key="8">
    <source>
        <dbReference type="PROSITE" id="PS51935"/>
    </source>
</evidence>
<dbReference type="Pfam" id="PF02557">
    <property type="entry name" value="VanY"/>
    <property type="match status" value="1"/>
</dbReference>
<dbReference type="InterPro" id="IPR000064">
    <property type="entry name" value="NLP_P60_dom"/>
</dbReference>
<dbReference type="SUPFAM" id="SSF54001">
    <property type="entry name" value="Cysteine proteinases"/>
    <property type="match status" value="1"/>
</dbReference>
<evidence type="ECO:0000256" key="3">
    <source>
        <dbReference type="ARBA" id="ARBA00022801"/>
    </source>
</evidence>
<dbReference type="InterPro" id="IPR009045">
    <property type="entry name" value="Zn_M74/Hedgehog-like"/>
</dbReference>
<feature type="compositionally biased region" description="Basic and acidic residues" evidence="6">
    <location>
        <begin position="188"/>
        <end position="200"/>
    </location>
</feature>
<dbReference type="PANTHER" id="PTHR47359">
    <property type="entry name" value="PEPTIDOGLYCAN DL-ENDOPEPTIDASE CWLO"/>
    <property type="match status" value="1"/>
</dbReference>
<dbReference type="PROSITE" id="PS51935">
    <property type="entry name" value="NLPC_P60"/>
    <property type="match status" value="1"/>
</dbReference>
<reference evidence="9 10" key="1">
    <citation type="submission" date="2021-03" db="EMBL/GenBank/DDBJ databases">
        <title>Sequencing the genomes of 1000 actinobacteria strains.</title>
        <authorList>
            <person name="Klenk H.-P."/>
        </authorList>
    </citation>
    <scope>NUCLEOTIDE SEQUENCE [LARGE SCALE GENOMIC DNA]</scope>
    <source>
        <strain evidence="9 10">DSM 45510</strain>
    </source>
</reference>
<evidence type="ECO:0000256" key="5">
    <source>
        <dbReference type="SAM" id="Coils"/>
    </source>
</evidence>
<dbReference type="Proteomes" id="UP000741013">
    <property type="component" value="Unassembled WGS sequence"/>
</dbReference>
<keyword evidence="10" id="KW-1185">Reference proteome</keyword>
<feature type="region of interest" description="Disordered" evidence="6">
    <location>
        <begin position="26"/>
        <end position="57"/>
    </location>
</feature>
<evidence type="ECO:0000256" key="1">
    <source>
        <dbReference type="ARBA" id="ARBA00007074"/>
    </source>
</evidence>
<dbReference type="CDD" id="cd14814">
    <property type="entry name" value="Peptidase_M15"/>
    <property type="match status" value="1"/>
</dbReference>
<keyword evidence="5" id="KW-0175">Coiled coil</keyword>
<evidence type="ECO:0000256" key="4">
    <source>
        <dbReference type="ARBA" id="ARBA00022807"/>
    </source>
</evidence>
<dbReference type="InterPro" id="IPR051794">
    <property type="entry name" value="PG_Endopeptidase_C40"/>
</dbReference>
<feature type="region of interest" description="Disordered" evidence="6">
    <location>
        <begin position="176"/>
        <end position="214"/>
    </location>
</feature>
<dbReference type="SUPFAM" id="SSF55166">
    <property type="entry name" value="Hedgehog/DD-peptidase"/>
    <property type="match status" value="1"/>
</dbReference>
<organism evidence="9 10">
    <name type="scientific">Amycolatopsis magusensis</name>
    <dbReference type="NCBI Taxonomy" id="882444"/>
    <lineage>
        <taxon>Bacteria</taxon>
        <taxon>Bacillati</taxon>
        <taxon>Actinomycetota</taxon>
        <taxon>Actinomycetes</taxon>
        <taxon>Pseudonocardiales</taxon>
        <taxon>Pseudonocardiaceae</taxon>
        <taxon>Amycolatopsis</taxon>
    </lineage>
</organism>
<evidence type="ECO:0000256" key="2">
    <source>
        <dbReference type="ARBA" id="ARBA00022670"/>
    </source>
</evidence>
<evidence type="ECO:0000313" key="9">
    <source>
        <dbReference type="EMBL" id="MBP2186266.1"/>
    </source>
</evidence>
<dbReference type="PANTHER" id="PTHR47359:SF3">
    <property type="entry name" value="NLP_P60 DOMAIN-CONTAINING PROTEIN-RELATED"/>
    <property type="match status" value="1"/>
</dbReference>
<gene>
    <name evidence="9" type="ORF">JOM49_007792</name>
</gene>
<evidence type="ECO:0000313" key="10">
    <source>
        <dbReference type="Proteomes" id="UP000741013"/>
    </source>
</evidence>
<dbReference type="InterPro" id="IPR003709">
    <property type="entry name" value="VanY-like_core_dom"/>
</dbReference>
<keyword evidence="7" id="KW-0732">Signal</keyword>
<dbReference type="EMBL" id="JAGGMS010000001">
    <property type="protein sequence ID" value="MBP2186266.1"/>
    <property type="molecule type" value="Genomic_DNA"/>
</dbReference>
<feature type="chain" id="PRO_5045565108" evidence="7">
    <location>
        <begin position="26"/>
        <end position="593"/>
    </location>
</feature>
<feature type="coiled-coil region" evidence="5">
    <location>
        <begin position="69"/>
        <end position="117"/>
    </location>
</feature>
<name>A0ABS4Q677_9PSEU</name>
<feature type="compositionally biased region" description="Low complexity" evidence="6">
    <location>
        <begin position="178"/>
        <end position="187"/>
    </location>
</feature>
<proteinExistence type="inferred from homology"/>
<accession>A0ABS4Q677</accession>
<dbReference type="Gene3D" id="6.10.250.3150">
    <property type="match status" value="1"/>
</dbReference>
<dbReference type="Gene3D" id="3.30.1380.10">
    <property type="match status" value="1"/>
</dbReference>
<comment type="caution">
    <text evidence="9">The sequence shown here is derived from an EMBL/GenBank/DDBJ whole genome shotgun (WGS) entry which is preliminary data.</text>
</comment>
<comment type="similarity">
    <text evidence="1">Belongs to the peptidase C40 family.</text>
</comment>
<evidence type="ECO:0000256" key="7">
    <source>
        <dbReference type="SAM" id="SignalP"/>
    </source>
</evidence>
<keyword evidence="4" id="KW-0788">Thiol protease</keyword>